<keyword evidence="2" id="KW-1185">Reference proteome</keyword>
<accession>W2TEU1</accession>
<dbReference type="KEGG" id="nai:NECAME_18113"/>
<evidence type="ECO:0000313" key="1">
    <source>
        <dbReference type="EMBL" id="ETN79527.1"/>
    </source>
</evidence>
<name>W2TEU1_NECAM</name>
<organism evidence="1 2">
    <name type="scientific">Necator americanus</name>
    <name type="common">Human hookworm</name>
    <dbReference type="NCBI Taxonomy" id="51031"/>
    <lineage>
        <taxon>Eukaryota</taxon>
        <taxon>Metazoa</taxon>
        <taxon>Ecdysozoa</taxon>
        <taxon>Nematoda</taxon>
        <taxon>Chromadorea</taxon>
        <taxon>Rhabditida</taxon>
        <taxon>Rhabditina</taxon>
        <taxon>Rhabditomorpha</taxon>
        <taxon>Strongyloidea</taxon>
        <taxon>Ancylostomatidae</taxon>
        <taxon>Bunostominae</taxon>
        <taxon>Necator</taxon>
    </lineage>
</organism>
<gene>
    <name evidence="1" type="ORF">NECAME_18113</name>
</gene>
<evidence type="ECO:0000313" key="2">
    <source>
        <dbReference type="Proteomes" id="UP000053676"/>
    </source>
</evidence>
<dbReference type="AlphaFoldDB" id="W2TEU1"/>
<dbReference type="EMBL" id="KI659465">
    <property type="protein sequence ID" value="ETN79527.1"/>
    <property type="molecule type" value="Genomic_DNA"/>
</dbReference>
<proteinExistence type="predicted"/>
<dbReference type="Proteomes" id="UP000053676">
    <property type="component" value="Unassembled WGS sequence"/>
</dbReference>
<protein>
    <submittedName>
        <fullName evidence="1">Uncharacterized protein</fullName>
    </submittedName>
</protein>
<sequence>MLNILPCMGLTMLSRREVNRTSLAMRPLVNCQSKEISVLRNGSATAYILNHCRVSSSVTVPQNEPKKSKGRVRMPSGDWTQIELDTTSAISPATQILGDALRTNAPEVRCMICKTMTASEYGSHSIPTIAIEYIM</sequence>
<dbReference type="STRING" id="51031.W2TEU1"/>
<reference evidence="2" key="1">
    <citation type="journal article" date="2014" name="Nat. Genet.">
        <title>Genome of the human hookworm Necator americanus.</title>
        <authorList>
            <person name="Tang Y.T."/>
            <person name="Gao X."/>
            <person name="Rosa B.A."/>
            <person name="Abubucker S."/>
            <person name="Hallsworth-Pepin K."/>
            <person name="Martin J."/>
            <person name="Tyagi R."/>
            <person name="Heizer E."/>
            <person name="Zhang X."/>
            <person name="Bhonagiri-Palsikar V."/>
            <person name="Minx P."/>
            <person name="Warren W.C."/>
            <person name="Wang Q."/>
            <person name="Zhan B."/>
            <person name="Hotez P.J."/>
            <person name="Sternberg P.W."/>
            <person name="Dougall A."/>
            <person name="Gaze S.T."/>
            <person name="Mulvenna J."/>
            <person name="Sotillo J."/>
            <person name="Ranganathan S."/>
            <person name="Rabelo E.M."/>
            <person name="Wilson R.K."/>
            <person name="Felgner P.L."/>
            <person name="Bethony J."/>
            <person name="Hawdon J.M."/>
            <person name="Gasser R.B."/>
            <person name="Loukas A."/>
            <person name="Mitreva M."/>
        </authorList>
    </citation>
    <scope>NUCLEOTIDE SEQUENCE [LARGE SCALE GENOMIC DNA]</scope>
</reference>